<protein>
    <recommendedName>
        <fullName evidence="7">Hydrolase</fullName>
    </recommendedName>
</protein>
<proteinExistence type="predicted"/>
<name>A0A1Q2D8C1_9ENTE</name>
<dbReference type="InterPro" id="IPR023214">
    <property type="entry name" value="HAD_sf"/>
</dbReference>
<dbReference type="EMBL" id="CP019609">
    <property type="protein sequence ID" value="AQP54493.1"/>
    <property type="molecule type" value="Genomic_DNA"/>
</dbReference>
<evidence type="ECO:0000256" key="4">
    <source>
        <dbReference type="ARBA" id="ARBA00022842"/>
    </source>
</evidence>
<dbReference type="RefSeq" id="WP_161485554.1">
    <property type="nucleotide sequence ID" value="NZ_CP019609.1"/>
</dbReference>
<dbReference type="KEGG" id="vpi:BW732_09945"/>
<keyword evidence="6" id="KW-1185">Reference proteome</keyword>
<dbReference type="InterPro" id="IPR023198">
    <property type="entry name" value="PGP-like_dom2"/>
</dbReference>
<dbReference type="Gene3D" id="3.40.50.1000">
    <property type="entry name" value="HAD superfamily/HAD-like"/>
    <property type="match status" value="1"/>
</dbReference>
<keyword evidence="3" id="KW-0378">Hydrolase</keyword>
<keyword evidence="4" id="KW-0460">Magnesium</keyword>
<dbReference type="SUPFAM" id="SSF56784">
    <property type="entry name" value="HAD-like"/>
    <property type="match status" value="1"/>
</dbReference>
<organism evidence="5 6">
    <name type="scientific">Vagococcus penaei</name>
    <dbReference type="NCBI Taxonomy" id="633807"/>
    <lineage>
        <taxon>Bacteria</taxon>
        <taxon>Bacillati</taxon>
        <taxon>Bacillota</taxon>
        <taxon>Bacilli</taxon>
        <taxon>Lactobacillales</taxon>
        <taxon>Enterococcaceae</taxon>
        <taxon>Vagococcus</taxon>
    </lineage>
</organism>
<dbReference type="STRING" id="633807.BW732_09945"/>
<evidence type="ECO:0000256" key="2">
    <source>
        <dbReference type="ARBA" id="ARBA00022723"/>
    </source>
</evidence>
<dbReference type="GO" id="GO:0046872">
    <property type="term" value="F:metal ion binding"/>
    <property type="evidence" value="ECO:0007669"/>
    <property type="project" value="UniProtKB-KW"/>
</dbReference>
<dbReference type="InterPro" id="IPR051400">
    <property type="entry name" value="HAD-like_hydrolase"/>
</dbReference>
<evidence type="ECO:0000256" key="3">
    <source>
        <dbReference type="ARBA" id="ARBA00022801"/>
    </source>
</evidence>
<accession>A0A1Q2D8C1</accession>
<dbReference type="Gene3D" id="1.10.150.240">
    <property type="entry name" value="Putative phosphatase, domain 2"/>
    <property type="match status" value="1"/>
</dbReference>
<evidence type="ECO:0008006" key="7">
    <source>
        <dbReference type="Google" id="ProtNLM"/>
    </source>
</evidence>
<evidence type="ECO:0000313" key="6">
    <source>
        <dbReference type="Proteomes" id="UP000188246"/>
    </source>
</evidence>
<dbReference type="PANTHER" id="PTHR46470:SF2">
    <property type="entry name" value="GLYCERALDEHYDE 3-PHOSPHATE PHOSPHATASE"/>
    <property type="match status" value="1"/>
</dbReference>
<dbReference type="Proteomes" id="UP000188246">
    <property type="component" value="Chromosome"/>
</dbReference>
<evidence type="ECO:0000313" key="5">
    <source>
        <dbReference type="EMBL" id="AQP54493.1"/>
    </source>
</evidence>
<dbReference type="PANTHER" id="PTHR46470">
    <property type="entry name" value="N-ACYLNEURAMINATE-9-PHOSPHATASE"/>
    <property type="match status" value="1"/>
</dbReference>
<dbReference type="AlphaFoldDB" id="A0A1Q2D8C1"/>
<dbReference type="PRINTS" id="PR00413">
    <property type="entry name" value="HADHALOGNASE"/>
</dbReference>
<evidence type="ECO:0000256" key="1">
    <source>
        <dbReference type="ARBA" id="ARBA00001946"/>
    </source>
</evidence>
<dbReference type="SFLD" id="SFLDS00003">
    <property type="entry name" value="Haloacid_Dehalogenase"/>
    <property type="match status" value="1"/>
</dbReference>
<gene>
    <name evidence="5" type="ORF">BW732_09945</name>
</gene>
<dbReference type="GO" id="GO:0016791">
    <property type="term" value="F:phosphatase activity"/>
    <property type="evidence" value="ECO:0007669"/>
    <property type="project" value="TreeGrafter"/>
</dbReference>
<dbReference type="SFLD" id="SFLDG01129">
    <property type="entry name" value="C1.5:_HAD__Beta-PGM__Phosphata"/>
    <property type="match status" value="1"/>
</dbReference>
<keyword evidence="2" id="KW-0479">Metal-binding</keyword>
<comment type="cofactor">
    <cofactor evidence="1">
        <name>Mg(2+)</name>
        <dbReference type="ChEBI" id="CHEBI:18420"/>
    </cofactor>
</comment>
<sequence>MKTIVFDVDDTLYDLMTPFKKAVQRVFSVDYQLEDIEQLFQYFRYHSDLLFPDTETGKLPVEKMRIKRIMLAFDSINQPINQPLAVLFQEAYEIEQAQIELDPKMLEVLSWLKHHNINMAVLTNGPAQHQALKISQLGLNQFIPCQQIFISEEVGLSKPDPRVFRYIEMVLGLSQAQDIIYIGDSFENDVIGSQSAGWQTIWLNKYRKNRSKHNYQPNYELTNGNSLLELLKKLISQ</sequence>
<dbReference type="InterPro" id="IPR036412">
    <property type="entry name" value="HAD-like_sf"/>
</dbReference>
<dbReference type="Pfam" id="PF00702">
    <property type="entry name" value="Hydrolase"/>
    <property type="match status" value="1"/>
</dbReference>
<dbReference type="NCBIfam" id="TIGR01549">
    <property type="entry name" value="HAD-SF-IA-v1"/>
    <property type="match status" value="1"/>
</dbReference>
<dbReference type="GO" id="GO:0044281">
    <property type="term" value="P:small molecule metabolic process"/>
    <property type="evidence" value="ECO:0007669"/>
    <property type="project" value="UniProtKB-ARBA"/>
</dbReference>
<reference evidence="5 6" key="1">
    <citation type="journal article" date="2010" name="Int. J. Syst. Evol. Microbiol.">
        <title>Vagococcus penaei sp. nov., isolated from spoilage microbiota of cooked shrimp (Penaeus vannamei).</title>
        <authorList>
            <person name="Jaffres E."/>
            <person name="Prevost H."/>
            <person name="Rossero A."/>
            <person name="Joffraud J.J."/>
            <person name="Dousset X."/>
        </authorList>
    </citation>
    <scope>NUCLEOTIDE SEQUENCE [LARGE SCALE GENOMIC DNA]</scope>
    <source>
        <strain evidence="5 6">CD276</strain>
    </source>
</reference>
<dbReference type="InterPro" id="IPR006439">
    <property type="entry name" value="HAD-SF_hydro_IA"/>
</dbReference>